<dbReference type="InterPro" id="IPR000238">
    <property type="entry name" value="RbfA"/>
</dbReference>
<dbReference type="InterPro" id="IPR023799">
    <property type="entry name" value="RbfA_dom_sf"/>
</dbReference>
<evidence type="ECO:0008006" key="4">
    <source>
        <dbReference type="Google" id="ProtNLM"/>
    </source>
</evidence>
<accession>A0A1G2V7D0</accession>
<dbReference type="Proteomes" id="UP000176868">
    <property type="component" value="Unassembled WGS sequence"/>
</dbReference>
<comment type="caution">
    <text evidence="2">The sequence shown here is derived from an EMBL/GenBank/DDBJ whole genome shotgun (WGS) entry which is preliminary data.</text>
</comment>
<dbReference type="Gene3D" id="3.30.300.20">
    <property type="match status" value="1"/>
</dbReference>
<dbReference type="GO" id="GO:0006364">
    <property type="term" value="P:rRNA processing"/>
    <property type="evidence" value="ECO:0007669"/>
    <property type="project" value="InterPro"/>
</dbReference>
<name>A0A1G2V7D0_9BACT</name>
<dbReference type="InterPro" id="IPR015946">
    <property type="entry name" value="KH_dom-like_a/b"/>
</dbReference>
<protein>
    <recommendedName>
        <fullName evidence="4">Ribosome-binding factor A</fullName>
    </recommendedName>
</protein>
<sequence length="108" mass="12682">MRKIKKGKLEEIIHRLAAEFARDTASDTSLLTITRVELSPTGKEAKIYFTTMPENRENAALKFLIRKIPEFRKYVRVKSRIGVVPRIDFTIDYGERNRQRLDELSKKE</sequence>
<dbReference type="EMBL" id="MHWZ01000018">
    <property type="protein sequence ID" value="OHB17521.1"/>
    <property type="molecule type" value="Genomic_DNA"/>
</dbReference>
<keyword evidence="1" id="KW-0690">Ribosome biogenesis</keyword>
<dbReference type="Pfam" id="PF02033">
    <property type="entry name" value="RBFA"/>
    <property type="match status" value="1"/>
</dbReference>
<dbReference type="AlphaFoldDB" id="A0A1G2V7D0"/>
<evidence type="ECO:0000313" key="2">
    <source>
        <dbReference type="EMBL" id="OHB17521.1"/>
    </source>
</evidence>
<evidence type="ECO:0000313" key="3">
    <source>
        <dbReference type="Proteomes" id="UP000176868"/>
    </source>
</evidence>
<organism evidence="2 3">
    <name type="scientific">Candidatus Zambryskibacteria bacterium RIFOXYD2_FULL_43_10</name>
    <dbReference type="NCBI Taxonomy" id="1802782"/>
    <lineage>
        <taxon>Bacteria</taxon>
        <taxon>Candidatus Zambryskiibacteriota</taxon>
    </lineage>
</organism>
<evidence type="ECO:0000256" key="1">
    <source>
        <dbReference type="ARBA" id="ARBA00022517"/>
    </source>
</evidence>
<reference evidence="2 3" key="1">
    <citation type="journal article" date="2016" name="Nat. Commun.">
        <title>Thousands of microbial genomes shed light on interconnected biogeochemical processes in an aquifer system.</title>
        <authorList>
            <person name="Anantharaman K."/>
            <person name="Brown C.T."/>
            <person name="Hug L.A."/>
            <person name="Sharon I."/>
            <person name="Castelle C.J."/>
            <person name="Probst A.J."/>
            <person name="Thomas B.C."/>
            <person name="Singh A."/>
            <person name="Wilkins M.J."/>
            <person name="Karaoz U."/>
            <person name="Brodie E.L."/>
            <person name="Williams K.H."/>
            <person name="Hubbard S.S."/>
            <person name="Banfield J.F."/>
        </authorList>
    </citation>
    <scope>NUCLEOTIDE SEQUENCE [LARGE SCALE GENOMIC DNA]</scope>
</reference>
<dbReference type="SUPFAM" id="SSF89919">
    <property type="entry name" value="Ribosome-binding factor A, RbfA"/>
    <property type="match status" value="1"/>
</dbReference>
<gene>
    <name evidence="2" type="ORF">A2544_00025</name>
</gene>
<dbReference type="STRING" id="1802782.A2544_00025"/>
<proteinExistence type="predicted"/>